<sequence>MTFSMAIRFLRVAISRSASLQQVLTAWSNYQGDRRRQPPLGKGPLRIPALERNRFGLALLGGAIGTDFDKGSRFQRDFHRP</sequence>
<comment type="caution">
    <text evidence="1">The sequence shown here is derived from an EMBL/GenBank/DDBJ whole genome shotgun (WGS) entry which is preliminary data.</text>
</comment>
<proteinExistence type="predicted"/>
<organism evidence="1 2">
    <name type="scientific">Neorhizobium galegae</name>
    <name type="common">Rhizobium galegae</name>
    <dbReference type="NCBI Taxonomy" id="399"/>
    <lineage>
        <taxon>Bacteria</taxon>
        <taxon>Pseudomonadati</taxon>
        <taxon>Pseudomonadota</taxon>
        <taxon>Alphaproteobacteria</taxon>
        <taxon>Hyphomicrobiales</taxon>
        <taxon>Rhizobiaceae</taxon>
        <taxon>Rhizobium/Agrobacterium group</taxon>
        <taxon>Neorhizobium</taxon>
    </lineage>
</organism>
<dbReference type="RefSeq" id="WP_151043447.1">
    <property type="nucleotide sequence ID" value="NZ_VZUL01000002.1"/>
</dbReference>
<evidence type="ECO:0000313" key="2">
    <source>
        <dbReference type="Proteomes" id="UP000386575"/>
    </source>
</evidence>
<accession>A0A6A1TTE7</accession>
<dbReference type="EMBL" id="VZUL01000002">
    <property type="protein sequence ID" value="KAB1087516.1"/>
    <property type="molecule type" value="Genomic_DNA"/>
</dbReference>
<name>A0A6A1TTE7_NEOGA</name>
<reference evidence="1 2" key="1">
    <citation type="submission" date="2019-09" db="EMBL/GenBank/DDBJ databases">
        <title>Genome sequencing of Ng87 strain.</title>
        <authorList>
            <person name="Karasev E.S."/>
            <person name="Andronov E."/>
        </authorList>
    </citation>
    <scope>NUCLEOTIDE SEQUENCE [LARGE SCALE GENOMIC DNA]</scope>
    <source>
        <strain evidence="1 2">Ng87</strain>
    </source>
</reference>
<evidence type="ECO:0000313" key="1">
    <source>
        <dbReference type="EMBL" id="KAB1087516.1"/>
    </source>
</evidence>
<dbReference type="Proteomes" id="UP000386575">
    <property type="component" value="Unassembled WGS sequence"/>
</dbReference>
<dbReference type="AlphaFoldDB" id="A0A6A1TTE7"/>
<gene>
    <name evidence="1" type="ORF">F4V91_14405</name>
</gene>
<protein>
    <submittedName>
        <fullName evidence="1">Uncharacterized protein</fullName>
    </submittedName>
</protein>